<evidence type="ECO:0000313" key="5">
    <source>
        <dbReference type="Proteomes" id="UP001212498"/>
    </source>
</evidence>
<dbReference type="Proteomes" id="UP001212498">
    <property type="component" value="Unassembled WGS sequence"/>
</dbReference>
<feature type="region of interest" description="Disordered" evidence="1">
    <location>
        <begin position="325"/>
        <end position="370"/>
    </location>
</feature>
<feature type="transmembrane region" description="Helical" evidence="2">
    <location>
        <begin position="376"/>
        <end position="395"/>
    </location>
</feature>
<feature type="signal peptide" evidence="3">
    <location>
        <begin position="1"/>
        <end position="24"/>
    </location>
</feature>
<evidence type="ECO:0000256" key="3">
    <source>
        <dbReference type="SAM" id="SignalP"/>
    </source>
</evidence>
<dbReference type="EMBL" id="JAPNUD010000010">
    <property type="protein sequence ID" value="MDA0640178.1"/>
    <property type="molecule type" value="Genomic_DNA"/>
</dbReference>
<evidence type="ECO:0000313" key="4">
    <source>
        <dbReference type="EMBL" id="MDA0640178.1"/>
    </source>
</evidence>
<reference evidence="4 5" key="1">
    <citation type="submission" date="2022-11" db="EMBL/GenBank/DDBJ databases">
        <title>Nonomuraea corallina sp. nov., a new species of the genus Nonomuraea isolated from sea side sediment in Thai sea.</title>
        <authorList>
            <person name="Ngamcharungchit C."/>
            <person name="Matsumoto A."/>
            <person name="Suriyachadkun C."/>
            <person name="Panbangred W."/>
            <person name="Inahashi Y."/>
            <person name="Intra B."/>
        </authorList>
    </citation>
    <scope>NUCLEOTIDE SEQUENCE [LARGE SCALE GENOMIC DNA]</scope>
    <source>
        <strain evidence="4 5">DSM 43553</strain>
    </source>
</reference>
<keyword evidence="2" id="KW-0812">Transmembrane</keyword>
<comment type="caution">
    <text evidence="4">The sequence shown here is derived from an EMBL/GenBank/DDBJ whole genome shotgun (WGS) entry which is preliminary data.</text>
</comment>
<evidence type="ECO:0000256" key="1">
    <source>
        <dbReference type="SAM" id="MobiDB-lite"/>
    </source>
</evidence>
<feature type="compositionally biased region" description="Low complexity" evidence="1">
    <location>
        <begin position="325"/>
        <end position="344"/>
    </location>
</feature>
<accession>A0ABT4SSE9</accession>
<keyword evidence="2" id="KW-0472">Membrane</keyword>
<name>A0ABT4SSE9_9ACTN</name>
<proteinExistence type="predicted"/>
<protein>
    <recommendedName>
        <fullName evidence="6">Gram-positive cocci surface proteins LPxTG domain-containing protein</fullName>
    </recommendedName>
</protein>
<evidence type="ECO:0000256" key="2">
    <source>
        <dbReference type="SAM" id="Phobius"/>
    </source>
</evidence>
<gene>
    <name evidence="4" type="ORF">OUY24_06070</name>
</gene>
<keyword evidence="2" id="KW-1133">Transmembrane helix</keyword>
<organism evidence="4 5">
    <name type="scientific">Nonomuraea ferruginea</name>
    <dbReference type="NCBI Taxonomy" id="46174"/>
    <lineage>
        <taxon>Bacteria</taxon>
        <taxon>Bacillati</taxon>
        <taxon>Actinomycetota</taxon>
        <taxon>Actinomycetes</taxon>
        <taxon>Streptosporangiales</taxon>
        <taxon>Streptosporangiaceae</taxon>
        <taxon>Nonomuraea</taxon>
    </lineage>
</organism>
<keyword evidence="5" id="KW-1185">Reference proteome</keyword>
<evidence type="ECO:0008006" key="6">
    <source>
        <dbReference type="Google" id="ProtNLM"/>
    </source>
</evidence>
<sequence>MPKLAVVASAIGLVLLSAAAPAQAADKTLTVAYTCSGGPFSNTTLSVPIVVPDTASGSFEAKWAIPALTLRTAPTATTQVQVNGKLAVTGGTHADLAKTGASVTPGTTAVPTGQVTSTVQITATTGGQVTIKPSTETGSLKLALAVTPTDVTTCTTTGTESVTVTVGQDGGGGTGDVVDYTCTPTSGAPQTVRIRTALTLPAANPKVGEQFTIGWKGTYESGAELEAPNGLPTTGLKMYAYASISGLTGLTSATGVGELSGVAVGQPIALPASVDMKTTSGRAGTATVKPASVNFGPRPTEPLIECEPTSPGSLKTYTLTVGDGSASPSASATPTKTAVVTVTPTEDDSEEPRRSITPREGVATGAGGDAGPDGRMFVLAGSALVLAAGAGGLLLRRRAHPLR</sequence>
<keyword evidence="3" id="KW-0732">Signal</keyword>
<dbReference type="RefSeq" id="WP_271275477.1">
    <property type="nucleotide sequence ID" value="NZ_BAABFD010000003.1"/>
</dbReference>
<feature type="chain" id="PRO_5046117782" description="Gram-positive cocci surface proteins LPxTG domain-containing protein" evidence="3">
    <location>
        <begin position="25"/>
        <end position="403"/>
    </location>
</feature>